<protein>
    <submittedName>
        <fullName evidence="1">Uncharacterized protein</fullName>
    </submittedName>
</protein>
<accession>A0A3D8SCW7</accession>
<keyword evidence="2" id="KW-1185">Reference proteome</keyword>
<dbReference type="EMBL" id="PVWQ01000004">
    <property type="protein sequence ID" value="RDW84149.1"/>
    <property type="molecule type" value="Genomic_DNA"/>
</dbReference>
<dbReference type="OrthoDB" id="10009520at2759"/>
<dbReference type="AlphaFoldDB" id="A0A3D8SCW7"/>
<gene>
    <name evidence="1" type="ORF">DSM5745_04475</name>
</gene>
<name>A0A3D8SCW7_9EURO</name>
<evidence type="ECO:0000313" key="2">
    <source>
        <dbReference type="Proteomes" id="UP000256690"/>
    </source>
</evidence>
<proteinExistence type="predicted"/>
<dbReference type="Proteomes" id="UP000256690">
    <property type="component" value="Unassembled WGS sequence"/>
</dbReference>
<comment type="caution">
    <text evidence="1">The sequence shown here is derived from an EMBL/GenBank/DDBJ whole genome shotgun (WGS) entry which is preliminary data.</text>
</comment>
<dbReference type="STRING" id="1810919.A0A3D8SCW7"/>
<sequence length="204" mass="22506">MPEHVTKSNTNQKILLHTIVPGTRLSARAATLLAALAVRMGVTFLADAAEYEMYSYRDNWNNVHVQETWPLGCLNLLLDANQTHKTARKESNAEKPNSPHRLFKTLDVALFECLVALKTLEISLDAEPTIHIPWTPKKAVCPIGPLFTCQLCQYPRSVTIMGPDAKCGICLGLDPLESLDSNKARIEIGASHDTTPSSDATWVE</sequence>
<dbReference type="GeneID" id="38114845"/>
<organism evidence="1 2">
    <name type="scientific">Aspergillus mulundensis</name>
    <dbReference type="NCBI Taxonomy" id="1810919"/>
    <lineage>
        <taxon>Eukaryota</taxon>
        <taxon>Fungi</taxon>
        <taxon>Dikarya</taxon>
        <taxon>Ascomycota</taxon>
        <taxon>Pezizomycotina</taxon>
        <taxon>Eurotiomycetes</taxon>
        <taxon>Eurotiomycetidae</taxon>
        <taxon>Eurotiales</taxon>
        <taxon>Aspergillaceae</taxon>
        <taxon>Aspergillus</taxon>
        <taxon>Aspergillus subgen. Nidulantes</taxon>
    </lineage>
</organism>
<dbReference type="RefSeq" id="XP_026605487.1">
    <property type="nucleotide sequence ID" value="XM_026746491.1"/>
</dbReference>
<reference evidence="1 2" key="1">
    <citation type="journal article" date="2018" name="IMA Fungus">
        <title>IMA Genome-F 9: Draft genome sequence of Annulohypoxylon stygium, Aspergillus mulundensis, Berkeleyomyces basicola (syn. Thielaviopsis basicola), Ceratocystis smalleyi, two Cercospora beticola strains, Coleophoma cylindrospora, Fusarium fracticaudum, Phialophora cf. hyalina, and Morchella septimelata.</title>
        <authorList>
            <person name="Wingfield B.D."/>
            <person name="Bills G.F."/>
            <person name="Dong Y."/>
            <person name="Huang W."/>
            <person name="Nel W.J."/>
            <person name="Swalarsk-Parry B.S."/>
            <person name="Vaghefi N."/>
            <person name="Wilken P.M."/>
            <person name="An Z."/>
            <person name="de Beer Z.W."/>
            <person name="De Vos L."/>
            <person name="Chen L."/>
            <person name="Duong T.A."/>
            <person name="Gao Y."/>
            <person name="Hammerbacher A."/>
            <person name="Kikkert J.R."/>
            <person name="Li Y."/>
            <person name="Li H."/>
            <person name="Li K."/>
            <person name="Li Q."/>
            <person name="Liu X."/>
            <person name="Ma X."/>
            <person name="Naidoo K."/>
            <person name="Pethybridge S.J."/>
            <person name="Sun J."/>
            <person name="Steenkamp E.T."/>
            <person name="van der Nest M.A."/>
            <person name="van Wyk S."/>
            <person name="Wingfield M.J."/>
            <person name="Xiong C."/>
            <person name="Yue Q."/>
            <person name="Zhang X."/>
        </authorList>
    </citation>
    <scope>NUCLEOTIDE SEQUENCE [LARGE SCALE GENOMIC DNA]</scope>
    <source>
        <strain evidence="1 2">DSM 5745</strain>
    </source>
</reference>
<evidence type="ECO:0000313" key="1">
    <source>
        <dbReference type="EMBL" id="RDW84149.1"/>
    </source>
</evidence>